<evidence type="ECO:0000313" key="3">
    <source>
        <dbReference type="Proteomes" id="UP001597440"/>
    </source>
</evidence>
<keyword evidence="3" id="KW-1185">Reference proteome</keyword>
<name>A0ABW5L1R6_9SPHI</name>
<reference evidence="3" key="1">
    <citation type="journal article" date="2019" name="Int. J. Syst. Evol. Microbiol.">
        <title>The Global Catalogue of Microorganisms (GCM) 10K type strain sequencing project: providing services to taxonomists for standard genome sequencing and annotation.</title>
        <authorList>
            <consortium name="The Broad Institute Genomics Platform"/>
            <consortium name="The Broad Institute Genome Sequencing Center for Infectious Disease"/>
            <person name="Wu L."/>
            <person name="Ma J."/>
        </authorList>
    </citation>
    <scope>NUCLEOTIDE SEQUENCE [LARGE SCALE GENOMIC DNA]</scope>
    <source>
        <strain evidence="3">KCTC 52298</strain>
    </source>
</reference>
<evidence type="ECO:0000313" key="2">
    <source>
        <dbReference type="EMBL" id="MFD2554523.1"/>
    </source>
</evidence>
<comment type="caution">
    <text evidence="2">The sequence shown here is derived from an EMBL/GenBank/DDBJ whole genome shotgun (WGS) entry which is preliminary data.</text>
</comment>
<dbReference type="Proteomes" id="UP001597440">
    <property type="component" value="Unassembled WGS sequence"/>
</dbReference>
<evidence type="ECO:0000256" key="1">
    <source>
        <dbReference type="SAM" id="Coils"/>
    </source>
</evidence>
<organism evidence="2 3">
    <name type="scientific">Sphingobacterium tabacisoli</name>
    <dbReference type="NCBI Taxonomy" id="2044855"/>
    <lineage>
        <taxon>Bacteria</taxon>
        <taxon>Pseudomonadati</taxon>
        <taxon>Bacteroidota</taxon>
        <taxon>Sphingobacteriia</taxon>
        <taxon>Sphingobacteriales</taxon>
        <taxon>Sphingobacteriaceae</taxon>
        <taxon>Sphingobacterium</taxon>
    </lineage>
</organism>
<feature type="coiled-coil region" evidence="1">
    <location>
        <begin position="69"/>
        <end position="96"/>
    </location>
</feature>
<sequence>MDIVQHITAHTERLRLGIPYASAKQLRDLKIAGLKFFFLLPDFVRIVQQYIPIAVKQEELIEDIVNGRLQQYQQAIERSNKEVDVYADDYEELEQLELFVLNAFEYATSADEANAVIGLLLEIIDTLDYYENFSDNPLYWNKLLEEELVFQNELLKQLKANKDLQTDSYRIRYQDVPLDSC</sequence>
<dbReference type="EMBL" id="JBHULD010000014">
    <property type="protein sequence ID" value="MFD2554523.1"/>
    <property type="molecule type" value="Genomic_DNA"/>
</dbReference>
<gene>
    <name evidence="2" type="ORF">ACFSQW_08985</name>
</gene>
<accession>A0ABW5L1R6</accession>
<keyword evidence="1" id="KW-0175">Coiled coil</keyword>
<dbReference type="RefSeq" id="WP_210352932.1">
    <property type="nucleotide sequence ID" value="NZ_JAEQMU010000001.1"/>
</dbReference>
<proteinExistence type="predicted"/>
<protein>
    <submittedName>
        <fullName evidence="2">Uncharacterized protein</fullName>
    </submittedName>
</protein>